<dbReference type="GO" id="GO:0050660">
    <property type="term" value="F:flavin adenine dinucleotide binding"/>
    <property type="evidence" value="ECO:0007669"/>
    <property type="project" value="InterPro"/>
</dbReference>
<name>A0AA88GJY0_NAELO</name>
<dbReference type="InterPro" id="IPR050346">
    <property type="entry name" value="FMO-like"/>
</dbReference>
<comment type="similarity">
    <text evidence="1">Belongs to the FMO family.</text>
</comment>
<evidence type="ECO:0000256" key="5">
    <source>
        <dbReference type="ARBA" id="ARBA00023002"/>
    </source>
</evidence>
<evidence type="ECO:0000313" key="7">
    <source>
        <dbReference type="EMBL" id="KAG2381520.1"/>
    </source>
</evidence>
<feature type="transmembrane region" description="Helical" evidence="6">
    <location>
        <begin position="7"/>
        <end position="29"/>
    </location>
</feature>
<dbReference type="GO" id="GO:0050661">
    <property type="term" value="F:NADP binding"/>
    <property type="evidence" value="ECO:0007669"/>
    <property type="project" value="InterPro"/>
</dbReference>
<evidence type="ECO:0000256" key="6">
    <source>
        <dbReference type="SAM" id="Phobius"/>
    </source>
</evidence>
<keyword evidence="6" id="KW-0812">Transmembrane</keyword>
<evidence type="ECO:0000256" key="2">
    <source>
        <dbReference type="ARBA" id="ARBA00022630"/>
    </source>
</evidence>
<dbReference type="Proteomes" id="UP000816034">
    <property type="component" value="Unassembled WGS sequence"/>
</dbReference>
<dbReference type="SUPFAM" id="SSF51905">
    <property type="entry name" value="FAD/NAD(P)-binding domain"/>
    <property type="match status" value="2"/>
</dbReference>
<keyword evidence="6" id="KW-0472">Membrane</keyword>
<evidence type="ECO:0000256" key="4">
    <source>
        <dbReference type="ARBA" id="ARBA00022857"/>
    </source>
</evidence>
<gene>
    <name evidence="7" type="ORF">C9374_006509</name>
</gene>
<organism evidence="7 8">
    <name type="scientific">Naegleria lovaniensis</name>
    <name type="common">Amoeba</name>
    <dbReference type="NCBI Taxonomy" id="51637"/>
    <lineage>
        <taxon>Eukaryota</taxon>
        <taxon>Discoba</taxon>
        <taxon>Heterolobosea</taxon>
        <taxon>Tetramitia</taxon>
        <taxon>Eutetramitia</taxon>
        <taxon>Vahlkampfiidae</taxon>
        <taxon>Naegleria</taxon>
    </lineage>
</organism>
<protein>
    <recommendedName>
        <fullName evidence="9">Flavin-containing monooxygenase</fullName>
    </recommendedName>
</protein>
<keyword evidence="4" id="KW-0521">NADP</keyword>
<keyword evidence="2" id="KW-0285">Flavoprotein</keyword>
<dbReference type="InterPro" id="IPR020946">
    <property type="entry name" value="Flavin_mOase-like"/>
</dbReference>
<evidence type="ECO:0000256" key="1">
    <source>
        <dbReference type="ARBA" id="ARBA00009183"/>
    </source>
</evidence>
<dbReference type="AlphaFoldDB" id="A0AA88GJY0"/>
<sequence>MSLWIWLLILTILVVAFFVVFFTDYVFYWTDPVNCPPSEFPYQYDIKKYDEIFCDKPFEKTEKKILIVGCGFSGLSTSAALTRYGIPFDVVEVNNQIGGNWFSGVYETVHIISSRKTTEMKDYPMPSSYPDFPSAKQMLEYFLDYCQHYRINERLALNTEVTKISENGDAYVVEFKQGDQTFSRVYKGVIINNGHHWSRRMPKYENQEQFTGKIIHSKDYKEPSQLKGQRVLVIGAGNSGCDVAVEAARFGAESHISMRRGYFFLPRTLFGKPAVELIPAFLPVFIQQIMFKLILLVVTGIDYQKEYNLPNPDHNLFECHPTINSELLQFVKLGKIQPHRDILRFKGGKTIEFKNGEQVEIDLIVCCTGYNTSIPLLEPFVEKSEFGYPKLYTGIFVPHKKFLYYVGLGQPRYGAGPLLTSSCDMLAKLIQLQDSMKYPVGDVLASVVGEKFPTPQKPHVSKDLLIDPHVAWKSSRFFSLLLIHLMPLFEKLSIMRKKLPLAQQEKRKQQ</sequence>
<comment type="caution">
    <text evidence="7">The sequence shown here is derived from an EMBL/GenBank/DDBJ whole genome shotgun (WGS) entry which is preliminary data.</text>
</comment>
<evidence type="ECO:0000256" key="3">
    <source>
        <dbReference type="ARBA" id="ARBA00022827"/>
    </source>
</evidence>
<dbReference type="GeneID" id="68098963"/>
<dbReference type="FunFam" id="3.50.50.60:FF:000042">
    <property type="entry name" value="Dimethylaniline monooxygenase [N-oxide-forming]"/>
    <property type="match status" value="1"/>
</dbReference>
<keyword evidence="6" id="KW-1133">Transmembrane helix</keyword>
<dbReference type="PANTHER" id="PTHR23023">
    <property type="entry name" value="DIMETHYLANILINE MONOOXYGENASE"/>
    <property type="match status" value="1"/>
</dbReference>
<dbReference type="GO" id="GO:0004499">
    <property type="term" value="F:N,N-dimethylaniline monooxygenase activity"/>
    <property type="evidence" value="ECO:0007669"/>
    <property type="project" value="InterPro"/>
</dbReference>
<evidence type="ECO:0008006" key="9">
    <source>
        <dbReference type="Google" id="ProtNLM"/>
    </source>
</evidence>
<dbReference type="InterPro" id="IPR000960">
    <property type="entry name" value="Flavin_mOase"/>
</dbReference>
<proteinExistence type="inferred from homology"/>
<dbReference type="EMBL" id="PYSW02000027">
    <property type="protein sequence ID" value="KAG2381520.1"/>
    <property type="molecule type" value="Genomic_DNA"/>
</dbReference>
<dbReference type="Gene3D" id="3.50.50.60">
    <property type="entry name" value="FAD/NAD(P)-binding domain"/>
    <property type="match status" value="1"/>
</dbReference>
<keyword evidence="5" id="KW-0560">Oxidoreductase</keyword>
<keyword evidence="8" id="KW-1185">Reference proteome</keyword>
<reference evidence="7 8" key="1">
    <citation type="journal article" date="2018" name="BMC Genomics">
        <title>The genome of Naegleria lovaniensis, the basis for a comparative approach to unravel pathogenicity factors of the human pathogenic amoeba N. fowleri.</title>
        <authorList>
            <person name="Liechti N."/>
            <person name="Schurch N."/>
            <person name="Bruggmann R."/>
            <person name="Wittwer M."/>
        </authorList>
    </citation>
    <scope>NUCLEOTIDE SEQUENCE [LARGE SCALE GENOMIC DNA]</scope>
    <source>
        <strain evidence="7 8">ATCC 30569</strain>
    </source>
</reference>
<keyword evidence="3" id="KW-0274">FAD</keyword>
<accession>A0AA88GJY0</accession>
<dbReference type="Pfam" id="PF00743">
    <property type="entry name" value="FMO-like"/>
    <property type="match status" value="1"/>
</dbReference>
<evidence type="ECO:0000313" key="8">
    <source>
        <dbReference type="Proteomes" id="UP000816034"/>
    </source>
</evidence>
<dbReference type="PRINTS" id="PR00370">
    <property type="entry name" value="FMOXYGENASE"/>
</dbReference>
<dbReference type="RefSeq" id="XP_044547200.1">
    <property type="nucleotide sequence ID" value="XM_044696377.1"/>
</dbReference>
<dbReference type="InterPro" id="IPR036188">
    <property type="entry name" value="FAD/NAD-bd_sf"/>
</dbReference>